<dbReference type="AlphaFoldDB" id="A0A7S4GGZ1"/>
<name>A0A7S4GGZ1_9EUGL</name>
<reference evidence="1" key="1">
    <citation type="submission" date="2021-01" db="EMBL/GenBank/DDBJ databases">
        <authorList>
            <person name="Corre E."/>
            <person name="Pelletier E."/>
            <person name="Niang G."/>
            <person name="Scheremetjew M."/>
            <person name="Finn R."/>
            <person name="Kale V."/>
            <person name="Holt S."/>
            <person name="Cochrane G."/>
            <person name="Meng A."/>
            <person name="Brown T."/>
            <person name="Cohen L."/>
        </authorList>
    </citation>
    <scope>NUCLEOTIDE SEQUENCE</scope>
    <source>
        <strain evidence="1">CCMP1594</strain>
    </source>
</reference>
<gene>
    <name evidence="1" type="ORF">EGYM00163_LOCUS48187</name>
</gene>
<proteinExistence type="predicted"/>
<protein>
    <submittedName>
        <fullName evidence="1">Uncharacterized protein</fullName>
    </submittedName>
</protein>
<accession>A0A7S4GGZ1</accession>
<evidence type="ECO:0000313" key="1">
    <source>
        <dbReference type="EMBL" id="CAE0836823.1"/>
    </source>
</evidence>
<organism evidence="1">
    <name type="scientific">Eutreptiella gymnastica</name>
    <dbReference type="NCBI Taxonomy" id="73025"/>
    <lineage>
        <taxon>Eukaryota</taxon>
        <taxon>Discoba</taxon>
        <taxon>Euglenozoa</taxon>
        <taxon>Euglenida</taxon>
        <taxon>Spirocuta</taxon>
        <taxon>Euglenophyceae</taxon>
        <taxon>Eutreptiales</taxon>
        <taxon>Eutreptiaceae</taxon>
        <taxon>Eutreptiella</taxon>
    </lineage>
</organism>
<dbReference type="EMBL" id="HBJA01140081">
    <property type="protein sequence ID" value="CAE0836823.1"/>
    <property type="molecule type" value="Transcribed_RNA"/>
</dbReference>
<sequence>MTFVVKMDKGGCPTMIQRGECEKQSKRCKKKKGHMAYTLPRQPRTLARRRNGILPFTKNLYRTAITGHGIIVHNIFLRTPQSPTAVLLGEDKADIAKLGPEASKMYGSALKSGTEHICQRLGRVLLHKQGFLKSMREYYHIQMANGEPLLSAHRTLIGTIAQPVPAQRYDAHENHAQ</sequence>